<organism evidence="2 3">
    <name type="scientific">Alicyclobacillus dauci</name>
    <dbReference type="NCBI Taxonomy" id="1475485"/>
    <lineage>
        <taxon>Bacteria</taxon>
        <taxon>Bacillati</taxon>
        <taxon>Bacillota</taxon>
        <taxon>Bacilli</taxon>
        <taxon>Bacillales</taxon>
        <taxon>Alicyclobacillaceae</taxon>
        <taxon>Alicyclobacillus</taxon>
    </lineage>
</organism>
<evidence type="ECO:0000313" key="3">
    <source>
        <dbReference type="Proteomes" id="UP001164803"/>
    </source>
</evidence>
<accession>A0ABY6Z738</accession>
<evidence type="ECO:0000256" key="1">
    <source>
        <dbReference type="SAM" id="Phobius"/>
    </source>
</evidence>
<feature type="transmembrane region" description="Helical" evidence="1">
    <location>
        <begin position="7"/>
        <end position="24"/>
    </location>
</feature>
<dbReference type="Proteomes" id="UP001164803">
    <property type="component" value="Chromosome"/>
</dbReference>
<keyword evidence="3" id="KW-1185">Reference proteome</keyword>
<dbReference type="EMBL" id="CP104064">
    <property type="protein sequence ID" value="WAH38700.1"/>
    <property type="molecule type" value="Genomic_DNA"/>
</dbReference>
<dbReference type="RefSeq" id="WP_268046286.1">
    <property type="nucleotide sequence ID" value="NZ_CP104064.1"/>
</dbReference>
<sequence>MHWQARVGIGIAGAVVTWALTGMLTASTKVAITCAICVLVFSLWSAGRVYIFRRHMLRREIVLQYFTPILASVIVAMIVRFTHF</sequence>
<protein>
    <submittedName>
        <fullName evidence="2">Uncharacterized protein</fullName>
    </submittedName>
</protein>
<gene>
    <name evidence="2" type="ORF">NZD86_09575</name>
</gene>
<keyword evidence="1" id="KW-0812">Transmembrane</keyword>
<feature type="transmembrane region" description="Helical" evidence="1">
    <location>
        <begin position="63"/>
        <end position="82"/>
    </location>
</feature>
<keyword evidence="1" id="KW-1133">Transmembrane helix</keyword>
<evidence type="ECO:0000313" key="2">
    <source>
        <dbReference type="EMBL" id="WAH38700.1"/>
    </source>
</evidence>
<feature type="transmembrane region" description="Helical" evidence="1">
    <location>
        <begin position="30"/>
        <end position="51"/>
    </location>
</feature>
<keyword evidence="1" id="KW-0472">Membrane</keyword>
<proteinExistence type="predicted"/>
<name>A0ABY6Z738_9BACL</name>
<reference evidence="2" key="1">
    <citation type="submission" date="2022-08" db="EMBL/GenBank/DDBJ databases">
        <title>Alicyclobacillus dauci DSM2870, complete genome.</title>
        <authorList>
            <person name="Wang Q."/>
            <person name="Cai R."/>
            <person name="Wang Z."/>
        </authorList>
    </citation>
    <scope>NUCLEOTIDE SEQUENCE</scope>
    <source>
        <strain evidence="2">DSM 28700</strain>
    </source>
</reference>